<dbReference type="EMBL" id="BMAW01096651">
    <property type="protein sequence ID" value="GFS75725.1"/>
    <property type="molecule type" value="Genomic_DNA"/>
</dbReference>
<comment type="caution">
    <text evidence="1">The sequence shown here is derived from an EMBL/GenBank/DDBJ whole genome shotgun (WGS) entry which is preliminary data.</text>
</comment>
<reference evidence="1" key="1">
    <citation type="submission" date="2020-08" db="EMBL/GenBank/DDBJ databases">
        <title>Multicomponent nature underlies the extraordinary mechanical properties of spider dragline silk.</title>
        <authorList>
            <person name="Kono N."/>
            <person name="Nakamura H."/>
            <person name="Mori M."/>
            <person name="Yoshida Y."/>
            <person name="Ohtoshi R."/>
            <person name="Malay A.D."/>
            <person name="Moran D.A.P."/>
            <person name="Tomita M."/>
            <person name="Numata K."/>
            <person name="Arakawa K."/>
        </authorList>
    </citation>
    <scope>NUCLEOTIDE SEQUENCE</scope>
</reference>
<gene>
    <name evidence="1" type="primary">AVEN_202709_1</name>
    <name evidence="1" type="ORF">NPIL_67131</name>
</gene>
<evidence type="ECO:0000313" key="1">
    <source>
        <dbReference type="EMBL" id="GFS75725.1"/>
    </source>
</evidence>
<accession>A0A8X6MSM5</accession>
<organism evidence="1 2">
    <name type="scientific">Nephila pilipes</name>
    <name type="common">Giant wood spider</name>
    <name type="synonym">Nephila maculata</name>
    <dbReference type="NCBI Taxonomy" id="299642"/>
    <lineage>
        <taxon>Eukaryota</taxon>
        <taxon>Metazoa</taxon>
        <taxon>Ecdysozoa</taxon>
        <taxon>Arthropoda</taxon>
        <taxon>Chelicerata</taxon>
        <taxon>Arachnida</taxon>
        <taxon>Araneae</taxon>
        <taxon>Araneomorphae</taxon>
        <taxon>Entelegynae</taxon>
        <taxon>Araneoidea</taxon>
        <taxon>Nephilidae</taxon>
        <taxon>Nephila</taxon>
    </lineage>
</organism>
<keyword evidence="2" id="KW-1185">Reference proteome</keyword>
<sequence>MPFFKRKINFDPDRLLSVSGHLPSIPFAGAEVLQLSKRPIARPIIPFKIRRELGEKITYDSELDELASKMKHGKIPLPKLRFPAEKLKQLREGGYTVELRDYIIEKV</sequence>
<dbReference type="AlphaFoldDB" id="A0A8X6MSM5"/>
<dbReference type="Proteomes" id="UP000887013">
    <property type="component" value="Unassembled WGS sequence"/>
</dbReference>
<protein>
    <submittedName>
        <fullName evidence="1">Uncharacterized protein</fullName>
    </submittedName>
</protein>
<dbReference type="OrthoDB" id="6436083at2759"/>
<proteinExistence type="predicted"/>
<evidence type="ECO:0000313" key="2">
    <source>
        <dbReference type="Proteomes" id="UP000887013"/>
    </source>
</evidence>
<name>A0A8X6MSM5_NEPPI</name>